<evidence type="ECO:0000256" key="1">
    <source>
        <dbReference type="SAM" id="Phobius"/>
    </source>
</evidence>
<feature type="transmembrane region" description="Helical" evidence="1">
    <location>
        <begin position="12"/>
        <end position="45"/>
    </location>
</feature>
<organism evidence="2 3">
    <name type="scientific">Phenylobacterium deserti</name>
    <dbReference type="NCBI Taxonomy" id="1914756"/>
    <lineage>
        <taxon>Bacteria</taxon>
        <taxon>Pseudomonadati</taxon>
        <taxon>Pseudomonadota</taxon>
        <taxon>Alphaproteobacteria</taxon>
        <taxon>Caulobacterales</taxon>
        <taxon>Caulobacteraceae</taxon>
        <taxon>Phenylobacterium</taxon>
    </lineage>
</organism>
<dbReference type="GO" id="GO:0005886">
    <property type="term" value="C:plasma membrane"/>
    <property type="evidence" value="ECO:0007669"/>
    <property type="project" value="TreeGrafter"/>
</dbReference>
<dbReference type="PANTHER" id="PTHR35813">
    <property type="entry name" value="INNER MEMBRANE PROTEIN YBAN"/>
    <property type="match status" value="1"/>
</dbReference>
<gene>
    <name evidence="2" type="ORF">DJ018_01295</name>
</gene>
<reference evidence="3" key="1">
    <citation type="submission" date="2018-05" db="EMBL/GenBank/DDBJ databases">
        <authorList>
            <person name="Li X."/>
        </authorList>
    </citation>
    <scope>NUCLEOTIDE SEQUENCE [LARGE SCALE GENOMIC DNA]</scope>
    <source>
        <strain evidence="3">YIM 73061</strain>
    </source>
</reference>
<protein>
    <submittedName>
        <fullName evidence="2">DUF454 domain-containing protein</fullName>
    </submittedName>
</protein>
<feature type="transmembrane region" description="Helical" evidence="1">
    <location>
        <begin position="101"/>
        <end position="119"/>
    </location>
</feature>
<dbReference type="OrthoDB" id="9816293at2"/>
<sequence length="122" mass="13196">MSRPPVRILAYRALGFAALGLAAIGVVLPVMPTTVFLLIAVWAFARGSPELADRVRRHPRYGPLLVDWETRHAIPRRAKIAAVSMMAVSVGVVWFGSRNLILTGAVGAILLAVGCWIVTRPN</sequence>
<comment type="caution">
    <text evidence="2">The sequence shown here is derived from an EMBL/GenBank/DDBJ whole genome shotgun (WGS) entry which is preliminary data.</text>
</comment>
<dbReference type="PIRSF" id="PIRSF016789">
    <property type="entry name" value="DUF454"/>
    <property type="match status" value="1"/>
</dbReference>
<dbReference type="PANTHER" id="PTHR35813:SF1">
    <property type="entry name" value="INNER MEMBRANE PROTEIN YBAN"/>
    <property type="match status" value="1"/>
</dbReference>
<dbReference type="Pfam" id="PF04304">
    <property type="entry name" value="DUF454"/>
    <property type="match status" value="1"/>
</dbReference>
<name>A0A328ANQ9_9CAUL</name>
<proteinExistence type="predicted"/>
<keyword evidence="1" id="KW-0812">Transmembrane</keyword>
<keyword evidence="1" id="KW-1133">Transmembrane helix</keyword>
<dbReference type="Proteomes" id="UP000249725">
    <property type="component" value="Unassembled WGS sequence"/>
</dbReference>
<dbReference type="EMBL" id="QFYR01000001">
    <property type="protein sequence ID" value="RAK56643.1"/>
    <property type="molecule type" value="Genomic_DNA"/>
</dbReference>
<accession>A0A328ANQ9</accession>
<dbReference type="RefSeq" id="WP_111512994.1">
    <property type="nucleotide sequence ID" value="NZ_QFYR01000001.1"/>
</dbReference>
<dbReference type="InterPro" id="IPR007401">
    <property type="entry name" value="DUF454"/>
</dbReference>
<dbReference type="AlphaFoldDB" id="A0A328ANQ9"/>
<evidence type="ECO:0000313" key="3">
    <source>
        <dbReference type="Proteomes" id="UP000249725"/>
    </source>
</evidence>
<keyword evidence="3" id="KW-1185">Reference proteome</keyword>
<evidence type="ECO:0000313" key="2">
    <source>
        <dbReference type="EMBL" id="RAK56643.1"/>
    </source>
</evidence>
<keyword evidence="1" id="KW-0472">Membrane</keyword>